<name>A0ABV2V235_9ACTN</name>
<organism evidence="1 2">
    <name type="scientific">Streptomyces ossamyceticus</name>
    <dbReference type="NCBI Taxonomy" id="249581"/>
    <lineage>
        <taxon>Bacteria</taxon>
        <taxon>Bacillati</taxon>
        <taxon>Actinomycetota</taxon>
        <taxon>Actinomycetes</taxon>
        <taxon>Kitasatosporales</taxon>
        <taxon>Streptomycetaceae</taxon>
        <taxon>Streptomyces</taxon>
    </lineage>
</organism>
<accession>A0ABV2V235</accession>
<comment type="caution">
    <text evidence="1">The sequence shown here is derived from an EMBL/GenBank/DDBJ whole genome shotgun (WGS) entry which is preliminary data.</text>
</comment>
<dbReference type="RefSeq" id="WP_355399400.1">
    <property type="nucleotide sequence ID" value="NZ_JBEXPZ010000034.1"/>
</dbReference>
<proteinExistence type="predicted"/>
<keyword evidence="2" id="KW-1185">Reference proteome</keyword>
<sequence>MNVTPRPAAGLAGEFFDRETLALLDELEVEVPEFGDVDLDVVFGTPLEMHDLWATPREAAALKTGSHQEVLGAFFARRHAALDIVAEDPTITSLVRERLVDVLLPHAAQLRTTRSAAALLPVAA</sequence>
<dbReference type="Proteomes" id="UP001550210">
    <property type="component" value="Unassembled WGS sequence"/>
</dbReference>
<gene>
    <name evidence="1" type="ORF">ABZZ21_25730</name>
</gene>
<evidence type="ECO:0000313" key="1">
    <source>
        <dbReference type="EMBL" id="MET9847887.1"/>
    </source>
</evidence>
<dbReference type="EMBL" id="JBEXPZ010000034">
    <property type="protein sequence ID" value="MET9847887.1"/>
    <property type="molecule type" value="Genomic_DNA"/>
</dbReference>
<evidence type="ECO:0000313" key="2">
    <source>
        <dbReference type="Proteomes" id="UP001550210"/>
    </source>
</evidence>
<reference evidence="1 2" key="1">
    <citation type="submission" date="2024-06" db="EMBL/GenBank/DDBJ databases">
        <title>The Natural Products Discovery Center: Release of the First 8490 Sequenced Strains for Exploring Actinobacteria Biosynthetic Diversity.</title>
        <authorList>
            <person name="Kalkreuter E."/>
            <person name="Kautsar S.A."/>
            <person name="Yang D."/>
            <person name="Bader C.D."/>
            <person name="Teijaro C.N."/>
            <person name="Fluegel L."/>
            <person name="Davis C.M."/>
            <person name="Simpson J.R."/>
            <person name="Lauterbach L."/>
            <person name="Steele A.D."/>
            <person name="Gui C."/>
            <person name="Meng S."/>
            <person name="Li G."/>
            <person name="Viehrig K."/>
            <person name="Ye F."/>
            <person name="Su P."/>
            <person name="Kiefer A.F."/>
            <person name="Nichols A."/>
            <person name="Cepeda A.J."/>
            <person name="Yan W."/>
            <person name="Fan B."/>
            <person name="Jiang Y."/>
            <person name="Adhikari A."/>
            <person name="Zheng C.-J."/>
            <person name="Schuster L."/>
            <person name="Cowan T.M."/>
            <person name="Smanski M.J."/>
            <person name="Chevrette M.G."/>
            <person name="De Carvalho L.P.S."/>
            <person name="Shen B."/>
        </authorList>
    </citation>
    <scope>NUCLEOTIDE SEQUENCE [LARGE SCALE GENOMIC DNA]</scope>
    <source>
        <strain evidence="1 2">NPDC006434</strain>
    </source>
</reference>
<protein>
    <submittedName>
        <fullName evidence="1">Uncharacterized protein</fullName>
    </submittedName>
</protein>